<keyword evidence="2" id="KW-1185">Reference proteome</keyword>
<reference evidence="1 2" key="1">
    <citation type="submission" date="2015-01" db="EMBL/GenBank/DDBJ databases">
        <title>Erwinia tracheiphila.</title>
        <authorList>
            <person name="Shapiro L.R."/>
        </authorList>
    </citation>
    <scope>NUCLEOTIDE SEQUENCE [LARGE SCALE GENOMIC DNA]</scope>
    <source>
        <strain evidence="1 2">BuffGH</strain>
    </source>
</reference>
<organism evidence="1 2">
    <name type="scientific">Erwinia tracheiphila</name>
    <dbReference type="NCBI Taxonomy" id="65700"/>
    <lineage>
        <taxon>Bacteria</taxon>
        <taxon>Pseudomonadati</taxon>
        <taxon>Pseudomonadota</taxon>
        <taxon>Gammaproteobacteria</taxon>
        <taxon>Enterobacterales</taxon>
        <taxon>Erwiniaceae</taxon>
        <taxon>Erwinia</taxon>
    </lineage>
</organism>
<dbReference type="RefSeq" id="WP_016192205.1">
    <property type="nucleotide sequence ID" value="NZ_CP089932.1"/>
</dbReference>
<protein>
    <submittedName>
        <fullName evidence="1">Uncharacterized protein</fullName>
    </submittedName>
</protein>
<proteinExistence type="predicted"/>
<dbReference type="EMBL" id="JXNU01000003">
    <property type="protein sequence ID" value="KKF35541.1"/>
    <property type="molecule type" value="Genomic_DNA"/>
</dbReference>
<dbReference type="AlphaFoldDB" id="A0A0M2KF13"/>
<comment type="caution">
    <text evidence="1">The sequence shown here is derived from an EMBL/GenBank/DDBJ whole genome shotgun (WGS) entry which is preliminary data.</text>
</comment>
<evidence type="ECO:0000313" key="2">
    <source>
        <dbReference type="Proteomes" id="UP000033924"/>
    </source>
</evidence>
<name>A0A0M2KF13_9GAMM</name>
<gene>
    <name evidence="1" type="ORF">SY86_09040</name>
</gene>
<sequence length="137" mass="16252">MNKLNRYLPDQKFLILLNRFILRYDESDCNKEKIVKDAYLFCVGYFLKYQQDYDNPHLTGSSNIIAVLTSALLSPNFHIIPDTISLERVLYFYKFIVEYIIWNDHDVETIFKQQKVSFDQHSFSAKVKATKSKLKQI</sequence>
<dbReference type="Proteomes" id="UP000033924">
    <property type="component" value="Unassembled WGS sequence"/>
</dbReference>
<accession>A0A0M2KF13</accession>
<dbReference type="STRING" id="65700.SY86_09040"/>
<evidence type="ECO:0000313" key="1">
    <source>
        <dbReference type="EMBL" id="KKF35541.1"/>
    </source>
</evidence>
<dbReference type="PATRIC" id="fig|65700.7.peg.2285"/>